<organism evidence="5 6">
    <name type="scientific">Anopheles dirus</name>
    <dbReference type="NCBI Taxonomy" id="7168"/>
    <lineage>
        <taxon>Eukaryota</taxon>
        <taxon>Metazoa</taxon>
        <taxon>Ecdysozoa</taxon>
        <taxon>Arthropoda</taxon>
        <taxon>Hexapoda</taxon>
        <taxon>Insecta</taxon>
        <taxon>Pterygota</taxon>
        <taxon>Neoptera</taxon>
        <taxon>Endopterygota</taxon>
        <taxon>Diptera</taxon>
        <taxon>Nematocera</taxon>
        <taxon>Culicoidea</taxon>
        <taxon>Culicidae</taxon>
        <taxon>Anophelinae</taxon>
        <taxon>Anopheles</taxon>
    </lineage>
</organism>
<dbReference type="EnsemblMetazoa" id="ADIR001520-RA">
    <property type="protein sequence ID" value="ADIR001520-PA"/>
    <property type="gene ID" value="ADIR001520"/>
</dbReference>
<feature type="region of interest" description="Disordered" evidence="3">
    <location>
        <begin position="257"/>
        <end position="284"/>
    </location>
</feature>
<dbReference type="PANTHER" id="PTHR23110:SF102">
    <property type="entry name" value="PIPSQUEAK, ISOFORM O"/>
    <property type="match status" value="1"/>
</dbReference>
<dbReference type="SUPFAM" id="SSF54695">
    <property type="entry name" value="POZ domain"/>
    <property type="match status" value="1"/>
</dbReference>
<evidence type="ECO:0000313" key="5">
    <source>
        <dbReference type="EnsemblMetazoa" id="ADIR001520-PA"/>
    </source>
</evidence>
<dbReference type="SUPFAM" id="SSF46689">
    <property type="entry name" value="Homeodomain-like"/>
    <property type="match status" value="1"/>
</dbReference>
<dbReference type="GO" id="GO:0006357">
    <property type="term" value="P:regulation of transcription by RNA polymerase II"/>
    <property type="evidence" value="ECO:0007669"/>
    <property type="project" value="TreeGrafter"/>
</dbReference>
<dbReference type="Proteomes" id="UP000075884">
    <property type="component" value="Unassembled WGS sequence"/>
</dbReference>
<name>A0A182N1L2_9DIPT</name>
<dbReference type="PANTHER" id="PTHR23110">
    <property type="entry name" value="BTB DOMAIN TRANSCRIPTION FACTOR"/>
    <property type="match status" value="1"/>
</dbReference>
<dbReference type="InterPro" id="IPR000210">
    <property type="entry name" value="BTB/POZ_dom"/>
</dbReference>
<evidence type="ECO:0000313" key="6">
    <source>
        <dbReference type="Proteomes" id="UP000075884"/>
    </source>
</evidence>
<evidence type="ECO:0000256" key="2">
    <source>
        <dbReference type="ARBA" id="ARBA00023242"/>
    </source>
</evidence>
<comment type="subcellular location">
    <subcellularLocation>
        <location evidence="1">Nucleus</location>
    </subcellularLocation>
</comment>
<evidence type="ECO:0000259" key="4">
    <source>
        <dbReference type="PROSITE" id="PS50097"/>
    </source>
</evidence>
<dbReference type="InterPro" id="IPR051095">
    <property type="entry name" value="Dros_DevTransReg"/>
</dbReference>
<keyword evidence="2" id="KW-0539">Nucleus</keyword>
<dbReference type="PROSITE" id="PS50097">
    <property type="entry name" value="BTB"/>
    <property type="match status" value="1"/>
</dbReference>
<keyword evidence="6" id="KW-1185">Reference proteome</keyword>
<evidence type="ECO:0000256" key="1">
    <source>
        <dbReference type="ARBA" id="ARBA00004123"/>
    </source>
</evidence>
<dbReference type="Gene3D" id="3.30.710.10">
    <property type="entry name" value="Potassium Channel Kv1.1, Chain A"/>
    <property type="match status" value="1"/>
</dbReference>
<proteinExistence type="predicted"/>
<dbReference type="STRING" id="7168.A0A182N1L2"/>
<reference evidence="6" key="1">
    <citation type="submission" date="2013-03" db="EMBL/GenBank/DDBJ databases">
        <title>The Genome Sequence of Anopheles dirus WRAIR2.</title>
        <authorList>
            <consortium name="The Broad Institute Genomics Platform"/>
            <person name="Neafsey D.E."/>
            <person name="Walton C."/>
            <person name="Walker B."/>
            <person name="Young S.K."/>
            <person name="Zeng Q."/>
            <person name="Gargeya S."/>
            <person name="Fitzgerald M."/>
            <person name="Haas B."/>
            <person name="Abouelleil A."/>
            <person name="Allen A.W."/>
            <person name="Alvarado L."/>
            <person name="Arachchi H.M."/>
            <person name="Berlin A.M."/>
            <person name="Chapman S.B."/>
            <person name="Gainer-Dewar J."/>
            <person name="Goldberg J."/>
            <person name="Griggs A."/>
            <person name="Gujja S."/>
            <person name="Hansen M."/>
            <person name="Howarth C."/>
            <person name="Imamovic A."/>
            <person name="Ireland A."/>
            <person name="Larimer J."/>
            <person name="McCowan C."/>
            <person name="Murphy C."/>
            <person name="Pearson M."/>
            <person name="Poon T.W."/>
            <person name="Priest M."/>
            <person name="Roberts A."/>
            <person name="Saif S."/>
            <person name="Shea T."/>
            <person name="Sisk P."/>
            <person name="Sykes S."/>
            <person name="Wortman J."/>
            <person name="Nusbaum C."/>
            <person name="Birren B."/>
        </authorList>
    </citation>
    <scope>NUCLEOTIDE SEQUENCE [LARGE SCALE GENOMIC DNA]</scope>
    <source>
        <strain evidence="6">WRAIR2</strain>
    </source>
</reference>
<accession>A0A182N1L2</accession>
<dbReference type="CDD" id="cd18315">
    <property type="entry name" value="BTB_POZ_BAB-like"/>
    <property type="match status" value="1"/>
</dbReference>
<dbReference type="Pfam" id="PF00651">
    <property type="entry name" value="BTB"/>
    <property type="match status" value="1"/>
</dbReference>
<dbReference type="VEuPathDB" id="VectorBase:ADIR001520"/>
<protein>
    <recommendedName>
        <fullName evidence="4">BTB domain-containing protein</fullName>
    </recommendedName>
</protein>
<dbReference type="GO" id="GO:0005634">
    <property type="term" value="C:nucleus"/>
    <property type="evidence" value="ECO:0007669"/>
    <property type="project" value="UniProtKB-SubCell"/>
</dbReference>
<feature type="compositionally biased region" description="Low complexity" evidence="3">
    <location>
        <begin position="172"/>
        <end position="186"/>
    </location>
</feature>
<sequence length="438" mass="48948">MDLQQYCLRWKHHHSNLQAMFCELLERSVFCDVTLACEGRTIRAHRVVLCACSTYFATLLTGCSAQKDPIIIMRDARYDDVRCLVEFMYRGEINVDYRRLGSLLKTAEDLCIKGLAEVACSAIYLGHHAQSVEPAGEGPNDRYNSSVSGGEGVSFREKSLSEGPDDPDTVESALSTSPLLAPTAPLQLPGSVVTNGTKKRRGRPPLDDEWPSAHHQPYVHTSNTTRSLESRARPPASLRSPLDITYPLLTNALERPCQTSPKQDTAPPAWNEPVPPPKPKLEPHHHWKDVVKMKDYLARGRRPQFWEEPFTKRVLRGIRNRTLEMKRAAKLLGVSYGTLYGRYRETYGCLKHQLRRSLARPRGSIEDLGDTNFRANLPPSMFGGELDTAGHPLAHSDIFRAGQPPPIPTLPHPASSPIFPPSDSNITPKWLPINATNQ</sequence>
<evidence type="ECO:0000256" key="3">
    <source>
        <dbReference type="SAM" id="MobiDB-lite"/>
    </source>
</evidence>
<dbReference type="InterPro" id="IPR009057">
    <property type="entry name" value="Homeodomain-like_sf"/>
</dbReference>
<feature type="region of interest" description="Disordered" evidence="3">
    <location>
        <begin position="131"/>
        <end position="241"/>
    </location>
</feature>
<dbReference type="AlphaFoldDB" id="A0A182N1L2"/>
<reference evidence="5" key="2">
    <citation type="submission" date="2020-05" db="UniProtKB">
        <authorList>
            <consortium name="EnsemblMetazoa"/>
        </authorList>
    </citation>
    <scope>IDENTIFICATION</scope>
    <source>
        <strain evidence="5">WRAIR2</strain>
    </source>
</reference>
<dbReference type="InterPro" id="IPR011333">
    <property type="entry name" value="SKP1/BTB/POZ_sf"/>
</dbReference>
<feature type="domain" description="BTB" evidence="4">
    <location>
        <begin position="31"/>
        <end position="97"/>
    </location>
</feature>
<dbReference type="SMART" id="SM00225">
    <property type="entry name" value="BTB"/>
    <property type="match status" value="1"/>
</dbReference>